<evidence type="ECO:0000256" key="3">
    <source>
        <dbReference type="ARBA" id="ARBA00023136"/>
    </source>
</evidence>
<evidence type="ECO:0000256" key="1">
    <source>
        <dbReference type="ARBA" id="ARBA00022692"/>
    </source>
</evidence>
<dbReference type="SUPFAM" id="SSF103473">
    <property type="entry name" value="MFS general substrate transporter"/>
    <property type="match status" value="1"/>
</dbReference>
<feature type="transmembrane region" description="Helical" evidence="4">
    <location>
        <begin position="31"/>
        <end position="51"/>
    </location>
</feature>
<dbReference type="EMBL" id="RDSM01000002">
    <property type="protein sequence ID" value="RXH56157.1"/>
    <property type="molecule type" value="Genomic_DNA"/>
</dbReference>
<organism evidence="6 7">
    <name type="scientific">Granulicella sibirica</name>
    <dbReference type="NCBI Taxonomy" id="2479048"/>
    <lineage>
        <taxon>Bacteria</taxon>
        <taxon>Pseudomonadati</taxon>
        <taxon>Acidobacteriota</taxon>
        <taxon>Terriglobia</taxon>
        <taxon>Terriglobales</taxon>
        <taxon>Acidobacteriaceae</taxon>
        <taxon>Granulicella</taxon>
    </lineage>
</organism>
<keyword evidence="1 4" id="KW-0812">Transmembrane</keyword>
<feature type="transmembrane region" description="Helical" evidence="4">
    <location>
        <begin position="291"/>
        <end position="313"/>
    </location>
</feature>
<feature type="transmembrane region" description="Helical" evidence="4">
    <location>
        <begin position="128"/>
        <end position="151"/>
    </location>
</feature>
<feature type="transmembrane region" description="Helical" evidence="4">
    <location>
        <begin position="349"/>
        <end position="369"/>
    </location>
</feature>
<dbReference type="PROSITE" id="PS50850">
    <property type="entry name" value="MFS"/>
    <property type="match status" value="1"/>
</dbReference>
<dbReference type="PANTHER" id="PTHR11360">
    <property type="entry name" value="MONOCARBOXYLATE TRANSPORTER"/>
    <property type="match status" value="1"/>
</dbReference>
<name>A0A4Q0SZ71_9BACT</name>
<feature type="domain" description="Major facilitator superfamily (MFS) profile" evidence="5">
    <location>
        <begin position="34"/>
        <end position="436"/>
    </location>
</feature>
<reference evidence="6 7" key="1">
    <citation type="submission" date="2018-11" db="EMBL/GenBank/DDBJ databases">
        <authorList>
            <person name="Mardanov A.V."/>
            <person name="Ravin N.V."/>
            <person name="Dedysh S.N."/>
        </authorList>
    </citation>
    <scope>NUCLEOTIDE SEQUENCE [LARGE SCALE GENOMIC DNA]</scope>
    <source>
        <strain evidence="6 7">AF10</strain>
    </source>
</reference>
<dbReference type="RefSeq" id="WP_128913671.1">
    <property type="nucleotide sequence ID" value="NZ_RDSM01000002.1"/>
</dbReference>
<dbReference type="InterPro" id="IPR036259">
    <property type="entry name" value="MFS_trans_sf"/>
</dbReference>
<dbReference type="InterPro" id="IPR011701">
    <property type="entry name" value="MFS"/>
</dbReference>
<dbReference type="InterPro" id="IPR020846">
    <property type="entry name" value="MFS_dom"/>
</dbReference>
<protein>
    <submittedName>
        <fullName evidence="6">Putative integral membrane transport protein</fullName>
    </submittedName>
</protein>
<feature type="transmembrane region" description="Helical" evidence="4">
    <location>
        <begin position="414"/>
        <end position="432"/>
    </location>
</feature>
<dbReference type="GO" id="GO:0022857">
    <property type="term" value="F:transmembrane transporter activity"/>
    <property type="evidence" value="ECO:0007669"/>
    <property type="project" value="InterPro"/>
</dbReference>
<dbReference type="OrthoDB" id="182417at2"/>
<feature type="transmembrane region" description="Helical" evidence="4">
    <location>
        <begin position="190"/>
        <end position="211"/>
    </location>
</feature>
<dbReference type="PANTHER" id="PTHR11360:SF284">
    <property type="entry name" value="EG:103B4.3 PROTEIN-RELATED"/>
    <property type="match status" value="1"/>
</dbReference>
<dbReference type="AlphaFoldDB" id="A0A4Q0SZ71"/>
<feature type="transmembrane region" description="Helical" evidence="4">
    <location>
        <begin position="381"/>
        <end position="402"/>
    </location>
</feature>
<dbReference type="Pfam" id="PF07690">
    <property type="entry name" value="MFS_1"/>
    <property type="match status" value="1"/>
</dbReference>
<dbReference type="Proteomes" id="UP000289437">
    <property type="component" value="Unassembled WGS sequence"/>
</dbReference>
<comment type="caution">
    <text evidence="6">The sequence shown here is derived from an EMBL/GenBank/DDBJ whole genome shotgun (WGS) entry which is preliminary data.</text>
</comment>
<evidence type="ECO:0000259" key="5">
    <source>
        <dbReference type="PROSITE" id="PS50850"/>
    </source>
</evidence>
<evidence type="ECO:0000256" key="2">
    <source>
        <dbReference type="ARBA" id="ARBA00022989"/>
    </source>
</evidence>
<gene>
    <name evidence="6" type="ORF">GRAN_3014</name>
</gene>
<dbReference type="InterPro" id="IPR050327">
    <property type="entry name" value="Proton-linked_MCT"/>
</dbReference>
<dbReference type="CDD" id="cd17355">
    <property type="entry name" value="MFS_YcxA_like"/>
    <property type="match status" value="1"/>
</dbReference>
<evidence type="ECO:0000256" key="4">
    <source>
        <dbReference type="SAM" id="Phobius"/>
    </source>
</evidence>
<feature type="transmembrane region" description="Helical" evidence="4">
    <location>
        <begin position="320"/>
        <end position="337"/>
    </location>
</feature>
<evidence type="ECO:0000313" key="7">
    <source>
        <dbReference type="Proteomes" id="UP000289437"/>
    </source>
</evidence>
<keyword evidence="2 4" id="KW-1133">Transmembrane helix</keyword>
<keyword evidence="3 4" id="KW-0472">Membrane</keyword>
<feature type="transmembrane region" description="Helical" evidence="4">
    <location>
        <begin position="158"/>
        <end position="178"/>
    </location>
</feature>
<feature type="transmembrane region" description="Helical" evidence="4">
    <location>
        <begin position="255"/>
        <end position="279"/>
    </location>
</feature>
<reference evidence="7" key="2">
    <citation type="submission" date="2019-02" db="EMBL/GenBank/DDBJ databases">
        <title>Granulicella sibirica sp. nov., a psychrotolerant acidobacterium isolated from an organic soil layer in forested tundra, West Siberia.</title>
        <authorList>
            <person name="Oshkin I.Y."/>
            <person name="Kulichevskaya I.S."/>
            <person name="Rijpstra W.I.C."/>
            <person name="Sinninghe Damste J.S."/>
            <person name="Rakitin A.L."/>
            <person name="Ravin N.V."/>
            <person name="Dedysh S.N."/>
        </authorList>
    </citation>
    <scope>NUCLEOTIDE SEQUENCE [LARGE SCALE GENOMIC DNA]</scope>
    <source>
        <strain evidence="7">AF10</strain>
    </source>
</reference>
<keyword evidence="7" id="KW-1185">Reference proteome</keyword>
<proteinExistence type="predicted"/>
<accession>A0A4Q0SZ71</accession>
<sequence length="451" mass="48225">MHQNGSIYLSVDLVQPERANLKIRSAKKKQLHYAWVVASVTFLILLVTAGVRATPGVLIVPLESEFGWTSASISTAIAINLALYGLIGPFAASLMERLGLRRITLMALSLLAIAVGLTTLMTRQWQLILLWGICVGSGTGFTATVLSAVVMNRWFEKNLGVVLGALTAAGATGQLLFLPLMARVVERSGWRLMALGVSGAAIIVFLIVLWLMRDNPSDVGLVPYGATDKPDADHSAEPMLRPLAALRLASRSSAFWVLAGSFFVCGASTNGLIGTHLIAACHDYGIPEVRAAGLLAVMGIFDIFGTTASGWLSDRMPSRYLLLAYYCLRGLSLIYLPHTLANGHSGLNWFAIFYGLDWVATVPPTVRLVTDCFGRVNTGVIFGWVAAAHQLGAALAAVGAGLIRTRAGDYHDAFWIAGGFCFLTGISFLFAARSLRGRIDPSISSAQPVTT</sequence>
<dbReference type="Gene3D" id="1.20.1250.20">
    <property type="entry name" value="MFS general substrate transporter like domains"/>
    <property type="match status" value="2"/>
</dbReference>
<evidence type="ECO:0000313" key="6">
    <source>
        <dbReference type="EMBL" id="RXH56157.1"/>
    </source>
</evidence>
<feature type="transmembrane region" description="Helical" evidence="4">
    <location>
        <begin position="71"/>
        <end position="91"/>
    </location>
</feature>
<feature type="transmembrane region" description="Helical" evidence="4">
    <location>
        <begin position="103"/>
        <end position="122"/>
    </location>
</feature>